<reference evidence="1 2" key="1">
    <citation type="submission" date="2019-04" db="EMBL/GenBank/DDBJ databases">
        <authorList>
            <consortium name="NARMS: The National Antimicrobial Resistance Monitoring System"/>
        </authorList>
    </citation>
    <scope>NUCLEOTIDE SEQUENCE [LARGE SCALE GENOMIC DNA]</scope>
    <source>
        <strain evidence="1 2">FSIS11919500</strain>
    </source>
</reference>
<protein>
    <submittedName>
        <fullName evidence="1">Uncharacterized protein</fullName>
    </submittedName>
</protein>
<sequence length="89" mass="9957">MLSLVLMGEKSGINFQPLISKKEVFMKEKLTIDQKIEIARIAVQMFESTRAKGVSLEISCSGKASVEENTFNAFYKIVEKTVIGEPENN</sequence>
<name>A0A8S7I987_ECOLX</name>
<proteinExistence type="predicted"/>
<organism evidence="1 2">
    <name type="scientific">Escherichia coli</name>
    <dbReference type="NCBI Taxonomy" id="562"/>
    <lineage>
        <taxon>Bacteria</taxon>
        <taxon>Pseudomonadati</taxon>
        <taxon>Pseudomonadota</taxon>
        <taxon>Gammaproteobacteria</taxon>
        <taxon>Enterobacterales</taxon>
        <taxon>Enterobacteriaceae</taxon>
        <taxon>Escherichia</taxon>
    </lineage>
</organism>
<dbReference type="EMBL" id="AASEPP010000042">
    <property type="protein sequence ID" value="EFC2248227.1"/>
    <property type="molecule type" value="Genomic_DNA"/>
</dbReference>
<evidence type="ECO:0000313" key="2">
    <source>
        <dbReference type="Proteomes" id="UP000531916"/>
    </source>
</evidence>
<evidence type="ECO:0000313" key="1">
    <source>
        <dbReference type="EMBL" id="EFC2248227.1"/>
    </source>
</evidence>
<accession>A0A8S7I987</accession>
<gene>
    <name evidence="1" type="ORF">E5H86_20960</name>
</gene>
<dbReference type="Proteomes" id="UP000531916">
    <property type="component" value="Unassembled WGS sequence"/>
</dbReference>
<comment type="caution">
    <text evidence="1">The sequence shown here is derived from an EMBL/GenBank/DDBJ whole genome shotgun (WGS) entry which is preliminary data.</text>
</comment>
<dbReference type="AlphaFoldDB" id="A0A8S7I987"/>